<dbReference type="EMBL" id="KZ352701">
    <property type="protein sequence ID" value="PIO62018.1"/>
    <property type="molecule type" value="Genomic_DNA"/>
</dbReference>
<dbReference type="PANTHER" id="PTHR12510">
    <property type="entry name" value="TROPONIN C-AKIN-1 PROTEIN"/>
    <property type="match status" value="1"/>
</dbReference>
<evidence type="ECO:0000313" key="6">
    <source>
        <dbReference type="Proteomes" id="UP000230423"/>
    </source>
</evidence>
<evidence type="ECO:0000256" key="1">
    <source>
        <dbReference type="ARBA" id="ARBA00008861"/>
    </source>
</evidence>
<dbReference type="CDD" id="cd06661">
    <property type="entry name" value="GGCT_like"/>
    <property type="match status" value="1"/>
</dbReference>
<name>A0A2G9TVT1_TELCI</name>
<proteinExistence type="inferred from homology"/>
<dbReference type="Proteomes" id="UP000230423">
    <property type="component" value="Unassembled WGS sequence"/>
</dbReference>
<dbReference type="InterPro" id="IPR013024">
    <property type="entry name" value="GGCT-like"/>
</dbReference>
<dbReference type="GO" id="GO:0005829">
    <property type="term" value="C:cytosol"/>
    <property type="evidence" value="ECO:0007669"/>
    <property type="project" value="TreeGrafter"/>
</dbReference>
<dbReference type="InterPro" id="IPR039126">
    <property type="entry name" value="GGACT"/>
</dbReference>
<accession>A0A2G9TVT1</accession>
<dbReference type="Gene3D" id="3.10.490.10">
    <property type="entry name" value="Gamma-glutamyl cyclotransferase-like"/>
    <property type="match status" value="1"/>
</dbReference>
<dbReference type="InterPro" id="IPR036568">
    <property type="entry name" value="GGCT-like_sf"/>
</dbReference>
<dbReference type="GO" id="GO:0061929">
    <property type="term" value="F:gamma-glutamylaminecyclotransferase activity"/>
    <property type="evidence" value="ECO:0007669"/>
    <property type="project" value="InterPro"/>
</dbReference>
<dbReference type="Pfam" id="PF06094">
    <property type="entry name" value="GGACT"/>
    <property type="match status" value="1"/>
</dbReference>
<evidence type="ECO:0000256" key="2">
    <source>
        <dbReference type="PIRSR" id="PIRSR639126-1"/>
    </source>
</evidence>
<keyword evidence="6" id="KW-1185">Reference proteome</keyword>
<evidence type="ECO:0000313" key="5">
    <source>
        <dbReference type="EMBL" id="PIO62018.1"/>
    </source>
</evidence>
<dbReference type="PANTHER" id="PTHR12510:SF4">
    <property type="entry name" value="GAMMA-GLUTAMYLAMINECYCLOTRANSFERASE"/>
    <property type="match status" value="1"/>
</dbReference>
<comment type="similarity">
    <text evidence="1 3">Belongs to the gamma-glutamylcyclotransferase family.</text>
</comment>
<evidence type="ECO:0000259" key="4">
    <source>
        <dbReference type="Pfam" id="PF06094"/>
    </source>
</evidence>
<sequence>MQLSSPYWTFFYSATCLLPRRSMRIGQRLQQIQGEVYEIDDVKLKILDALEAYPTLYWRQEEKILMSDNTETTAWIYLMRKWRPDIYEHATPMMSNYSSKGSHGREYVTRVEIQPIHLLRRLHEQKLLMIQNFRLNANYMLTLCSLQRKLPEQR</sequence>
<dbReference type="AlphaFoldDB" id="A0A2G9TVT1"/>
<protein>
    <recommendedName>
        <fullName evidence="3">Gamma-glutamylcyclotransferase family protein</fullName>
    </recommendedName>
</protein>
<gene>
    <name evidence="5" type="ORF">TELCIR_16443</name>
</gene>
<dbReference type="OrthoDB" id="113620at2759"/>
<evidence type="ECO:0000256" key="3">
    <source>
        <dbReference type="RuleBase" id="RU367036"/>
    </source>
</evidence>
<feature type="domain" description="Gamma-glutamylcyclotransferase AIG2-like" evidence="4">
    <location>
        <begin position="30"/>
        <end position="81"/>
    </location>
</feature>
<dbReference type="InterPro" id="IPR009288">
    <property type="entry name" value="AIG2-like_dom"/>
</dbReference>
<reference evidence="5 6" key="1">
    <citation type="submission" date="2015-09" db="EMBL/GenBank/DDBJ databases">
        <title>Draft genome of the parasitic nematode Teladorsagia circumcincta isolate WARC Sus (inbred).</title>
        <authorList>
            <person name="Mitreva M."/>
        </authorList>
    </citation>
    <scope>NUCLEOTIDE SEQUENCE [LARGE SCALE GENOMIC DNA]</scope>
    <source>
        <strain evidence="5 6">S</strain>
    </source>
</reference>
<dbReference type="SUPFAM" id="SSF110857">
    <property type="entry name" value="Gamma-glutamyl cyclotransferase-like"/>
    <property type="match status" value="1"/>
</dbReference>
<organism evidence="5 6">
    <name type="scientific">Teladorsagia circumcincta</name>
    <name type="common">Brown stomach worm</name>
    <name type="synonym">Ostertagia circumcincta</name>
    <dbReference type="NCBI Taxonomy" id="45464"/>
    <lineage>
        <taxon>Eukaryota</taxon>
        <taxon>Metazoa</taxon>
        <taxon>Ecdysozoa</taxon>
        <taxon>Nematoda</taxon>
        <taxon>Chromadorea</taxon>
        <taxon>Rhabditida</taxon>
        <taxon>Rhabditina</taxon>
        <taxon>Rhabditomorpha</taxon>
        <taxon>Strongyloidea</taxon>
        <taxon>Trichostrongylidae</taxon>
        <taxon>Teladorsagia</taxon>
    </lineage>
</organism>
<feature type="active site" description="Proton acceptor" evidence="2">
    <location>
        <position position="51"/>
    </location>
</feature>